<dbReference type="AlphaFoldDB" id="A0A368JHG7"/>
<keyword evidence="2" id="KW-0472">Membrane</keyword>
<dbReference type="OrthoDB" id="9804995at2"/>
<dbReference type="InterPro" id="IPR037066">
    <property type="entry name" value="Plug_dom_sf"/>
</dbReference>
<evidence type="ECO:0000256" key="2">
    <source>
        <dbReference type="ARBA" id="ARBA00023136"/>
    </source>
</evidence>
<keyword evidence="4" id="KW-0732">Signal</keyword>
<dbReference type="Gene3D" id="2.40.170.20">
    <property type="entry name" value="TonB-dependent receptor, beta-barrel domain"/>
    <property type="match status" value="1"/>
</dbReference>
<dbReference type="GO" id="GO:0009279">
    <property type="term" value="C:cell outer membrane"/>
    <property type="evidence" value="ECO:0007669"/>
    <property type="project" value="UniProtKB-SubCell"/>
</dbReference>
<dbReference type="InterPro" id="IPR008969">
    <property type="entry name" value="CarboxyPept-like_regulatory"/>
</dbReference>
<proteinExistence type="predicted"/>
<dbReference type="Proteomes" id="UP000253383">
    <property type="component" value="Unassembled WGS sequence"/>
</dbReference>
<dbReference type="Gene3D" id="2.60.40.1120">
    <property type="entry name" value="Carboxypeptidase-like, regulatory domain"/>
    <property type="match status" value="1"/>
</dbReference>
<dbReference type="SUPFAM" id="SSF49464">
    <property type="entry name" value="Carboxypeptidase regulatory domain-like"/>
    <property type="match status" value="1"/>
</dbReference>
<accession>A0A368JHG7</accession>
<evidence type="ECO:0000256" key="4">
    <source>
        <dbReference type="SAM" id="SignalP"/>
    </source>
</evidence>
<keyword evidence="6" id="KW-1185">Reference proteome</keyword>
<evidence type="ECO:0000313" key="5">
    <source>
        <dbReference type="EMBL" id="RCR66134.1"/>
    </source>
</evidence>
<evidence type="ECO:0000313" key="6">
    <source>
        <dbReference type="Proteomes" id="UP000253383"/>
    </source>
</evidence>
<feature type="chain" id="PRO_5016751976" description="TonB-dependent receptor" evidence="4">
    <location>
        <begin position="19"/>
        <end position="816"/>
    </location>
</feature>
<evidence type="ECO:0000256" key="3">
    <source>
        <dbReference type="ARBA" id="ARBA00023237"/>
    </source>
</evidence>
<organism evidence="5 6">
    <name type="scientific">Larkinella punicea</name>
    <dbReference type="NCBI Taxonomy" id="2315727"/>
    <lineage>
        <taxon>Bacteria</taxon>
        <taxon>Pseudomonadati</taxon>
        <taxon>Bacteroidota</taxon>
        <taxon>Cytophagia</taxon>
        <taxon>Cytophagales</taxon>
        <taxon>Spirosomataceae</taxon>
        <taxon>Larkinella</taxon>
    </lineage>
</organism>
<dbReference type="RefSeq" id="WP_114409526.1">
    <property type="nucleotide sequence ID" value="NZ_QOWE01000031.1"/>
</dbReference>
<evidence type="ECO:0000256" key="1">
    <source>
        <dbReference type="ARBA" id="ARBA00004442"/>
    </source>
</evidence>
<dbReference type="Gene3D" id="2.170.130.10">
    <property type="entry name" value="TonB-dependent receptor, plug domain"/>
    <property type="match status" value="1"/>
</dbReference>
<protein>
    <recommendedName>
        <fullName evidence="7">TonB-dependent receptor</fullName>
    </recommendedName>
</protein>
<reference evidence="5 6" key="1">
    <citation type="submission" date="2018-07" db="EMBL/GenBank/DDBJ databases">
        <title>Genome analysis of Larkinella rosea.</title>
        <authorList>
            <person name="Zhou Z."/>
            <person name="Wang G."/>
        </authorList>
    </citation>
    <scope>NUCLEOTIDE SEQUENCE [LARGE SCALE GENOMIC DNA]</scope>
    <source>
        <strain evidence="6">zzj9</strain>
    </source>
</reference>
<name>A0A368JHG7_9BACT</name>
<comment type="caution">
    <text evidence="5">The sequence shown here is derived from an EMBL/GenBank/DDBJ whole genome shotgun (WGS) entry which is preliminary data.</text>
</comment>
<gene>
    <name evidence="5" type="ORF">DUE52_28650</name>
</gene>
<dbReference type="SUPFAM" id="SSF56935">
    <property type="entry name" value="Porins"/>
    <property type="match status" value="1"/>
</dbReference>
<evidence type="ECO:0008006" key="7">
    <source>
        <dbReference type="Google" id="ProtNLM"/>
    </source>
</evidence>
<feature type="signal peptide" evidence="4">
    <location>
        <begin position="1"/>
        <end position="18"/>
    </location>
</feature>
<comment type="subcellular location">
    <subcellularLocation>
        <location evidence="1">Cell outer membrane</location>
    </subcellularLocation>
</comment>
<dbReference type="EMBL" id="QOWE01000031">
    <property type="protein sequence ID" value="RCR66134.1"/>
    <property type="molecule type" value="Genomic_DNA"/>
</dbReference>
<sequence>MKYISSLLFFFCFHSAFAQTSLTQTVRGRISDKESKYPLSDVTIQVLTTSSTGITAGALTDSSGRYRIPNVPVGRRTIRITRIGYKEALLNNIIVDAGRETILDVDLEEAITELASVTVKAQRTGDARNEMAVVSARQFTVDEADRYAGSRGEPARMASNFAGVQGADDSRNDIVIRGNSPGGVLWRVEGVSIPNPNHFAVSGTTGGPVSIISNKMLANSDFFTGAFPAEFGNGIAGVFDLRLRNGNNEKHQRTLQFGFLGTEAALEGPLSKKTGSSYFVTYRYANLWLFNKAGIDIGTQAVPTYQDASFRFNFPLKNNARLAFWGFAGTSTIDVLISEQKVSDRNIYGQNDRDQYYTSRMGVVGVTYEKPLNRRTFLRATLAQSGYVQFTHHNYLFFENDADGRPVVENDRYKITSQAKVLEYRFADTKTSLAASVNHKFSPRSTLKVGLNADVYHFNFVDSARNVTILPNLPTQLEPWQTRWNSRQSALLVQPYVQWRVNLADRLTLSAGLTSLYFSLNQNSFSPIEPRAGLAWDLPNRQKLSVAVGLHSQIQPTYIYFYRFNQQSDPSGGQFSRDLGLTKSWHYVTSYDWLPGRNLRLKMEAYYQKLFNVPVEEQSSSFSILNTGASFSRVFPGRMVNKGTGRNYGAELTLEKFFSDGYYFLVTGSLFDAKYKGSDGVLRNTDFNGKYAYNAVFAKEFTLGRNTLSVGAKFTAIGGRWYGPVDEAKSKAAQDIIYQTANRNTLQFPDYRRFDLKVDYKLNRTRLTHTIAVDFVNVLGIQNILSLSYAPQPDGTFIKREYQLGFLPVFYYRVDF</sequence>
<dbReference type="InterPro" id="IPR036942">
    <property type="entry name" value="Beta-barrel_TonB_sf"/>
</dbReference>
<keyword evidence="3" id="KW-0998">Cell outer membrane</keyword>
<dbReference type="Pfam" id="PF13620">
    <property type="entry name" value="CarboxypepD_reg"/>
    <property type="match status" value="1"/>
</dbReference>